<keyword evidence="1" id="KW-1133">Transmembrane helix</keyword>
<evidence type="ECO:0000313" key="2">
    <source>
        <dbReference type="EMBL" id="MFG3817951.1"/>
    </source>
</evidence>
<proteinExistence type="predicted"/>
<accession>A0ABW7CDI2</accession>
<dbReference type="Pfam" id="PF03929">
    <property type="entry name" value="PepSY_TM"/>
    <property type="match status" value="1"/>
</dbReference>
<dbReference type="EMBL" id="JAZAQF010000059">
    <property type="protein sequence ID" value="MFG3817951.1"/>
    <property type="molecule type" value="Genomic_DNA"/>
</dbReference>
<feature type="transmembrane region" description="Helical" evidence="1">
    <location>
        <begin position="30"/>
        <end position="52"/>
    </location>
</feature>
<protein>
    <submittedName>
        <fullName evidence="2">PepSY-associated TM helix domain-containing protein</fullName>
    </submittedName>
</protein>
<feature type="transmembrane region" description="Helical" evidence="1">
    <location>
        <begin position="353"/>
        <end position="373"/>
    </location>
</feature>
<keyword evidence="1" id="KW-0812">Transmembrane</keyword>
<dbReference type="RefSeq" id="WP_393012696.1">
    <property type="nucleotide sequence ID" value="NZ_JAZAQF010000059.1"/>
</dbReference>
<gene>
    <name evidence="2" type="ORF">VPK24_09915</name>
</gene>
<feature type="transmembrane region" description="Helical" evidence="1">
    <location>
        <begin position="208"/>
        <end position="227"/>
    </location>
</feature>
<keyword evidence="3" id="KW-1185">Reference proteome</keyword>
<organism evidence="2 3">
    <name type="scientific">Limnothrix redekei LRLZ20PSL1</name>
    <dbReference type="NCBI Taxonomy" id="3112953"/>
    <lineage>
        <taxon>Bacteria</taxon>
        <taxon>Bacillati</taxon>
        <taxon>Cyanobacteriota</taxon>
        <taxon>Cyanophyceae</taxon>
        <taxon>Pseudanabaenales</taxon>
        <taxon>Pseudanabaenaceae</taxon>
        <taxon>Limnothrix</taxon>
    </lineage>
</organism>
<dbReference type="PANTHER" id="PTHR34219:SF3">
    <property type="entry name" value="BLL7967 PROTEIN"/>
    <property type="match status" value="1"/>
</dbReference>
<reference evidence="3" key="1">
    <citation type="journal article" date="2024" name="Algal Res.">
        <title>Biochemical, toxicological and genomic investigation of a high-biomass producing Limnothrix strain isolated from Italian shallow drinking water reservoir.</title>
        <authorList>
            <person name="Simonazzi M."/>
            <person name="Shishido T.K."/>
            <person name="Delbaje E."/>
            <person name="Wahlsten M."/>
            <person name="Fewer D.P."/>
            <person name="Sivonen K."/>
            <person name="Pezzolesi L."/>
            <person name="Pistocchi R."/>
        </authorList>
    </citation>
    <scope>NUCLEOTIDE SEQUENCE [LARGE SCALE GENOMIC DNA]</scope>
    <source>
        <strain evidence="3">LRLZ20PSL1</strain>
    </source>
</reference>
<dbReference type="Proteomes" id="UP001604335">
    <property type="component" value="Unassembled WGS sequence"/>
</dbReference>
<dbReference type="PANTHER" id="PTHR34219">
    <property type="entry name" value="IRON-REGULATED INNER MEMBRANE PROTEIN-RELATED"/>
    <property type="match status" value="1"/>
</dbReference>
<evidence type="ECO:0000313" key="3">
    <source>
        <dbReference type="Proteomes" id="UP001604335"/>
    </source>
</evidence>
<keyword evidence="1" id="KW-0472">Membrane</keyword>
<comment type="caution">
    <text evidence="2">The sequence shown here is derived from an EMBL/GenBank/DDBJ whole genome shotgun (WGS) entry which is preliminary data.</text>
</comment>
<feature type="transmembrane region" description="Helical" evidence="1">
    <location>
        <begin position="159"/>
        <end position="182"/>
    </location>
</feature>
<sequence>MESPQKPLPKSLTRLFSAKLRTISFFIHRWLGLAIGILLCIAGLTGSVLVFWHEIDHWVLAQRLGTVVPAGAMVPVAAIIESIKAAYGKKQWNLNTIAPPQSAQEPYQAWLETPAHHHWQVFVHPYTGQIMGDREWESSWVGLIYDLHYKLLAGETGTLVMGVVALLTLILSLTGIVLWPGWRNFMAGFKIKWKNAHIKRTNFDIHKVSGIITAIFLGLIGFTGFAWNVPQAKVNEAIYAVTFTPKPAAPVSKPIPSQQPLSIAELIQRAEAVIPDATMTYIVLPQKPDSPFVVSKRQPQERSQWGNTRVAIDQFTGELIQLTDGLKPTRAEAIISQFDAVHFGTFGGLATRILYVFVGLAPLALLITGFVMWKYRRRVSKLSHP</sequence>
<dbReference type="InterPro" id="IPR005625">
    <property type="entry name" value="PepSY-ass_TM"/>
</dbReference>
<name>A0ABW7CDI2_9CYAN</name>
<evidence type="ECO:0000256" key="1">
    <source>
        <dbReference type="SAM" id="Phobius"/>
    </source>
</evidence>